<gene>
    <name evidence="1" type="ORF">CBER1_11214</name>
</gene>
<dbReference type="Proteomes" id="UP000237631">
    <property type="component" value="Unassembled WGS sequence"/>
</dbReference>
<keyword evidence="2" id="KW-1185">Reference proteome</keyword>
<protein>
    <submittedName>
        <fullName evidence="1">Uncharacterized protein</fullName>
    </submittedName>
</protein>
<evidence type="ECO:0000313" key="2">
    <source>
        <dbReference type="Proteomes" id="UP000237631"/>
    </source>
</evidence>
<accession>A0A2S6BZV1</accession>
<evidence type="ECO:0000313" key="1">
    <source>
        <dbReference type="EMBL" id="PPJ53004.1"/>
    </source>
</evidence>
<dbReference type="Gene3D" id="3.30.420.40">
    <property type="match status" value="4"/>
</dbReference>
<dbReference type="OrthoDB" id="2963168at2759"/>
<dbReference type="SUPFAM" id="SSF53067">
    <property type="entry name" value="Actin-like ATPase domain"/>
    <property type="match status" value="2"/>
</dbReference>
<dbReference type="CDD" id="cd10170">
    <property type="entry name" value="ASKHA_NBD_HSP70"/>
    <property type="match status" value="1"/>
</dbReference>
<dbReference type="EMBL" id="PNEN01001625">
    <property type="protein sequence ID" value="PPJ53004.1"/>
    <property type="molecule type" value="Genomic_DNA"/>
</dbReference>
<reference evidence="2" key="1">
    <citation type="journal article" date="2017" name="bioRxiv">
        <title>Conservation of a gene cluster reveals novel cercosporin biosynthetic mechanisms and extends production to the genus Colletotrichum.</title>
        <authorList>
            <person name="de Jonge R."/>
            <person name="Ebert M.K."/>
            <person name="Huitt-Roehl C.R."/>
            <person name="Pal P."/>
            <person name="Suttle J.C."/>
            <person name="Spanner R.E."/>
            <person name="Neubauer J.D."/>
            <person name="Jurick W.M.II."/>
            <person name="Stott K.A."/>
            <person name="Secor G.A."/>
            <person name="Thomma B.P.H.J."/>
            <person name="Van de Peer Y."/>
            <person name="Townsend C.A."/>
            <person name="Bolton M.D."/>
        </authorList>
    </citation>
    <scope>NUCLEOTIDE SEQUENCE [LARGE SCALE GENOMIC DNA]</scope>
    <source>
        <strain evidence="2">CBS538.71</strain>
    </source>
</reference>
<dbReference type="PANTHER" id="PTHR14187">
    <property type="entry name" value="ALPHA KINASE/ELONGATION FACTOR 2 KINASE"/>
    <property type="match status" value="1"/>
</dbReference>
<dbReference type="Gene3D" id="3.90.640.10">
    <property type="entry name" value="Actin, Chain A, domain 4"/>
    <property type="match status" value="1"/>
</dbReference>
<dbReference type="STRING" id="357750.A0A2S6BZV1"/>
<dbReference type="PANTHER" id="PTHR14187:SF81">
    <property type="entry name" value="HSP70 FAMILY PROTEIN (AFU_ORTHOLOGUE AFUA_4G14040)"/>
    <property type="match status" value="1"/>
</dbReference>
<name>A0A2S6BZV1_9PEZI</name>
<sequence length="405" mass="45130">MDCWLTVPAVWSDQAQNATKATAKEAGFGSRPGDSISLIPEPEAAAVAVLKNIVRPDALSKPQIGETILICDCGGETVDITSYTIDQVEPTPIFRNIGVHRKGPGSNFMNKWEIVKRQFGDVGDDRTHTLGPLNLKGVAESKWYDEEEGMVRLTKDDLRTVFEPTVGEVIKLVEAQKRDIEKNEQKLDRVVLVGGFGDSNYLFSRLKSWCEGFKIRAFCPEHPQAAIVRGAALRGLAGIAPRKRRCRSHYGFMISRSFQEGIDPAEDAFIDPCDGIKMCRNQMLWLAAKGDVITESTSRSHFVNLSNRVKETNMTADWQLYSCSKDTAPHRFDYSVLESVGNIHIDFSSINVFRLPTKRDYGFFGSRYYNLAFEIQVDFGAKSGSLEVRALCDGMVTGHAEIVDD</sequence>
<dbReference type="AlphaFoldDB" id="A0A2S6BZV1"/>
<proteinExistence type="predicted"/>
<organism evidence="1 2">
    <name type="scientific">Cercospora berteroae</name>
    <dbReference type="NCBI Taxonomy" id="357750"/>
    <lineage>
        <taxon>Eukaryota</taxon>
        <taxon>Fungi</taxon>
        <taxon>Dikarya</taxon>
        <taxon>Ascomycota</taxon>
        <taxon>Pezizomycotina</taxon>
        <taxon>Dothideomycetes</taxon>
        <taxon>Dothideomycetidae</taxon>
        <taxon>Mycosphaerellales</taxon>
        <taxon>Mycosphaerellaceae</taxon>
        <taxon>Cercospora</taxon>
    </lineage>
</organism>
<comment type="caution">
    <text evidence="1">The sequence shown here is derived from an EMBL/GenBank/DDBJ whole genome shotgun (WGS) entry which is preliminary data.</text>
</comment>
<dbReference type="InterPro" id="IPR043129">
    <property type="entry name" value="ATPase_NBD"/>
</dbReference>